<dbReference type="InterPro" id="IPR056632">
    <property type="entry name" value="DUF7730"/>
</dbReference>
<proteinExistence type="predicted"/>
<dbReference type="PANTHER" id="PTHR38790">
    <property type="entry name" value="2EXR DOMAIN-CONTAINING PROTEIN-RELATED"/>
    <property type="match status" value="1"/>
</dbReference>
<organism evidence="3 4">
    <name type="scientific">Hyaloscypha variabilis (strain UAMH 11265 / GT02V1 / F)</name>
    <name type="common">Meliniomyces variabilis</name>
    <dbReference type="NCBI Taxonomy" id="1149755"/>
    <lineage>
        <taxon>Eukaryota</taxon>
        <taxon>Fungi</taxon>
        <taxon>Dikarya</taxon>
        <taxon>Ascomycota</taxon>
        <taxon>Pezizomycotina</taxon>
        <taxon>Leotiomycetes</taxon>
        <taxon>Helotiales</taxon>
        <taxon>Hyaloscyphaceae</taxon>
        <taxon>Hyaloscypha</taxon>
        <taxon>Hyaloscypha variabilis</taxon>
    </lineage>
</organism>
<dbReference type="EMBL" id="KZ613942">
    <property type="protein sequence ID" value="PMD43154.1"/>
    <property type="molecule type" value="Genomic_DNA"/>
</dbReference>
<evidence type="ECO:0000313" key="3">
    <source>
        <dbReference type="EMBL" id="PMD43154.1"/>
    </source>
</evidence>
<protein>
    <recommendedName>
        <fullName evidence="2">DUF7730 domain-containing protein</fullName>
    </recommendedName>
</protein>
<dbReference type="Proteomes" id="UP000235786">
    <property type="component" value="Unassembled WGS sequence"/>
</dbReference>
<evidence type="ECO:0000313" key="4">
    <source>
        <dbReference type="Proteomes" id="UP000235786"/>
    </source>
</evidence>
<dbReference type="PANTHER" id="PTHR38790:SF4">
    <property type="entry name" value="2EXR DOMAIN-CONTAINING PROTEIN"/>
    <property type="match status" value="1"/>
</dbReference>
<sequence>MAPGDSDRVAEMTTDNPAPSVSMPRPKKRKRIQAFTAPKDKNTKAILKKNATNSPLLRLPQELRNKIWGYVLGNQLIHIGVQESYQRYTSKLIKPRLYNTKCQSSITERKAYELSKTLKNIQKTSIKPEEAKVLLCGDRHAACYAELIAAHNCENTPSGLNVSALTVCRQIYVDANPILWGTNTWSFHMSSAWRLWLENRNAIQRRLLSKVHLCHSAILKFVPKATISAFKGLEELNIDIETWDMIDFKQLNRLLLPAEKITVIAYDCFESSELESEEVRTTFEERFECAEELRSHLMDLQNEEARKKEERRSAKLSKNAKNDSDSAGNEEDKVDEDKTDGPKNGNNEN</sequence>
<feature type="compositionally biased region" description="Basic and acidic residues" evidence="1">
    <location>
        <begin position="299"/>
        <end position="313"/>
    </location>
</feature>
<dbReference type="Pfam" id="PF24864">
    <property type="entry name" value="DUF7730"/>
    <property type="match status" value="1"/>
</dbReference>
<evidence type="ECO:0000259" key="2">
    <source>
        <dbReference type="Pfam" id="PF24864"/>
    </source>
</evidence>
<reference evidence="3 4" key="1">
    <citation type="submission" date="2016-04" db="EMBL/GenBank/DDBJ databases">
        <title>A degradative enzymes factory behind the ericoid mycorrhizal symbiosis.</title>
        <authorList>
            <consortium name="DOE Joint Genome Institute"/>
            <person name="Martino E."/>
            <person name="Morin E."/>
            <person name="Grelet G."/>
            <person name="Kuo A."/>
            <person name="Kohler A."/>
            <person name="Daghino S."/>
            <person name="Barry K."/>
            <person name="Choi C."/>
            <person name="Cichocki N."/>
            <person name="Clum A."/>
            <person name="Copeland A."/>
            <person name="Hainaut M."/>
            <person name="Haridas S."/>
            <person name="Labutti K."/>
            <person name="Lindquist E."/>
            <person name="Lipzen A."/>
            <person name="Khouja H.-R."/>
            <person name="Murat C."/>
            <person name="Ohm R."/>
            <person name="Olson A."/>
            <person name="Spatafora J."/>
            <person name="Veneault-Fourrey C."/>
            <person name="Henrissat B."/>
            <person name="Grigoriev I."/>
            <person name="Martin F."/>
            <person name="Perotto S."/>
        </authorList>
    </citation>
    <scope>NUCLEOTIDE SEQUENCE [LARGE SCALE GENOMIC DNA]</scope>
    <source>
        <strain evidence="3 4">F</strain>
    </source>
</reference>
<feature type="compositionally biased region" description="Basic and acidic residues" evidence="1">
    <location>
        <begin position="1"/>
        <end position="10"/>
    </location>
</feature>
<feature type="region of interest" description="Disordered" evidence="1">
    <location>
        <begin position="299"/>
        <end position="349"/>
    </location>
</feature>
<evidence type="ECO:0000256" key="1">
    <source>
        <dbReference type="SAM" id="MobiDB-lite"/>
    </source>
</evidence>
<feature type="domain" description="DUF7730" evidence="2">
    <location>
        <begin position="51"/>
        <end position="202"/>
    </location>
</feature>
<keyword evidence="4" id="KW-1185">Reference proteome</keyword>
<dbReference type="OrthoDB" id="5413827at2759"/>
<dbReference type="STRING" id="1149755.A0A2J6RXB3"/>
<name>A0A2J6RXB3_HYAVF</name>
<dbReference type="AlphaFoldDB" id="A0A2J6RXB3"/>
<gene>
    <name evidence="3" type="ORF">L207DRAFT_580022</name>
</gene>
<feature type="region of interest" description="Disordered" evidence="1">
    <location>
        <begin position="1"/>
        <end position="30"/>
    </location>
</feature>
<accession>A0A2J6RXB3</accession>